<evidence type="ECO:0000313" key="2">
    <source>
        <dbReference type="Proteomes" id="UP001060919"/>
    </source>
</evidence>
<dbReference type="GO" id="GO:0006352">
    <property type="term" value="P:DNA-templated transcription initiation"/>
    <property type="evidence" value="ECO:0007669"/>
    <property type="project" value="InterPro"/>
</dbReference>
<accession>A0A915VJV4</accession>
<organism evidence="1 2">
    <name type="scientific">Aureispira anguillae</name>
    <dbReference type="NCBI Taxonomy" id="2864201"/>
    <lineage>
        <taxon>Bacteria</taxon>
        <taxon>Pseudomonadati</taxon>
        <taxon>Bacteroidota</taxon>
        <taxon>Saprospiria</taxon>
        <taxon>Saprospirales</taxon>
        <taxon>Saprospiraceae</taxon>
        <taxon>Aureispira</taxon>
    </lineage>
</organism>
<dbReference type="KEGG" id="aup:AsAng_0000640"/>
<dbReference type="Gene3D" id="1.10.1740.10">
    <property type="match status" value="1"/>
</dbReference>
<reference evidence="1" key="1">
    <citation type="submission" date="2022-09" db="EMBL/GenBank/DDBJ databases">
        <title>Aureispira anguillicida sp. nov., isolated from Leptocephalus of Japanese eel Anguilla japonica.</title>
        <authorList>
            <person name="Yuasa K."/>
            <person name="Mekata T."/>
            <person name="Ikunari K."/>
        </authorList>
    </citation>
    <scope>NUCLEOTIDE SEQUENCE</scope>
    <source>
        <strain evidence="1">EL160426</strain>
    </source>
</reference>
<dbReference type="SUPFAM" id="SSF88659">
    <property type="entry name" value="Sigma3 and sigma4 domains of RNA polymerase sigma factors"/>
    <property type="match status" value="1"/>
</dbReference>
<sequence>MDLNKMRFGNKKTRNRVVNELYRTSVRYCIAALCKRGADLETAKDIFQDSIMAFIERVMKDSNFVLSVDAKIYVARICKHKYIDFLRKQDRIPIIDVLDYKIQDHIDGCLGELERKRVIEHLMKVFREELKEECQAILKAFYFDKKSLKEIASLRKITPNSAKTQKSRCIRYLREMVVDLERA</sequence>
<dbReference type="Gene3D" id="1.10.10.10">
    <property type="entry name" value="Winged helix-like DNA-binding domain superfamily/Winged helix DNA-binding domain"/>
    <property type="match status" value="1"/>
</dbReference>
<name>A0A915VJV4_9BACT</name>
<dbReference type="InterPro" id="IPR014284">
    <property type="entry name" value="RNA_pol_sigma-70_dom"/>
</dbReference>
<dbReference type="NCBIfam" id="TIGR02937">
    <property type="entry name" value="sigma70-ECF"/>
    <property type="match status" value="1"/>
</dbReference>
<dbReference type="GO" id="GO:0003700">
    <property type="term" value="F:DNA-binding transcription factor activity"/>
    <property type="evidence" value="ECO:0007669"/>
    <property type="project" value="InterPro"/>
</dbReference>
<dbReference type="AlphaFoldDB" id="A0A915VJV4"/>
<dbReference type="EMBL" id="AP026867">
    <property type="protein sequence ID" value="BDS09366.1"/>
    <property type="molecule type" value="Genomic_DNA"/>
</dbReference>
<dbReference type="Proteomes" id="UP001060919">
    <property type="component" value="Chromosome"/>
</dbReference>
<keyword evidence="2" id="KW-1185">Reference proteome</keyword>
<dbReference type="InterPro" id="IPR013324">
    <property type="entry name" value="RNA_pol_sigma_r3/r4-like"/>
</dbReference>
<protein>
    <submittedName>
        <fullName evidence="1">Sigma-70 family RNA polymerase sigma factor</fullName>
    </submittedName>
</protein>
<gene>
    <name evidence="1" type="ORF">AsAng_0000640</name>
</gene>
<dbReference type="RefSeq" id="WP_264790766.1">
    <property type="nucleotide sequence ID" value="NZ_AP026867.1"/>
</dbReference>
<evidence type="ECO:0000313" key="1">
    <source>
        <dbReference type="EMBL" id="BDS09366.1"/>
    </source>
</evidence>
<dbReference type="InterPro" id="IPR013325">
    <property type="entry name" value="RNA_pol_sigma_r2"/>
</dbReference>
<proteinExistence type="predicted"/>
<dbReference type="InterPro" id="IPR036388">
    <property type="entry name" value="WH-like_DNA-bd_sf"/>
</dbReference>
<dbReference type="SUPFAM" id="SSF88946">
    <property type="entry name" value="Sigma2 domain of RNA polymerase sigma factors"/>
    <property type="match status" value="1"/>
</dbReference>